<organism evidence="1">
    <name type="scientific">Arundo donax</name>
    <name type="common">Giant reed</name>
    <name type="synonym">Donax arundinaceus</name>
    <dbReference type="NCBI Taxonomy" id="35708"/>
    <lineage>
        <taxon>Eukaryota</taxon>
        <taxon>Viridiplantae</taxon>
        <taxon>Streptophyta</taxon>
        <taxon>Embryophyta</taxon>
        <taxon>Tracheophyta</taxon>
        <taxon>Spermatophyta</taxon>
        <taxon>Magnoliopsida</taxon>
        <taxon>Liliopsida</taxon>
        <taxon>Poales</taxon>
        <taxon>Poaceae</taxon>
        <taxon>PACMAD clade</taxon>
        <taxon>Arundinoideae</taxon>
        <taxon>Arundineae</taxon>
        <taxon>Arundo</taxon>
    </lineage>
</organism>
<accession>A0A0A9FCH0</accession>
<dbReference type="EMBL" id="GBRH01187186">
    <property type="protein sequence ID" value="JAE10710.1"/>
    <property type="molecule type" value="Transcribed_RNA"/>
</dbReference>
<protein>
    <submittedName>
        <fullName evidence="1">Uncharacterized protein</fullName>
    </submittedName>
</protein>
<proteinExistence type="predicted"/>
<name>A0A0A9FCH0_ARUDO</name>
<sequence length="26" mass="2712">MTRSKNIVAARVSYGGGEITGDGSRE</sequence>
<evidence type="ECO:0000313" key="1">
    <source>
        <dbReference type="EMBL" id="JAE10710.1"/>
    </source>
</evidence>
<dbReference type="AlphaFoldDB" id="A0A0A9FCH0"/>
<reference evidence="1" key="2">
    <citation type="journal article" date="2015" name="Data Brief">
        <title>Shoot transcriptome of the giant reed, Arundo donax.</title>
        <authorList>
            <person name="Barrero R.A."/>
            <person name="Guerrero F.D."/>
            <person name="Moolhuijzen P."/>
            <person name="Goolsby J.A."/>
            <person name="Tidwell J."/>
            <person name="Bellgard S.E."/>
            <person name="Bellgard M.I."/>
        </authorList>
    </citation>
    <scope>NUCLEOTIDE SEQUENCE</scope>
    <source>
        <tissue evidence="1">Shoot tissue taken approximately 20 cm above the soil surface</tissue>
    </source>
</reference>
<reference evidence="1" key="1">
    <citation type="submission" date="2014-09" db="EMBL/GenBank/DDBJ databases">
        <authorList>
            <person name="Magalhaes I.L.F."/>
            <person name="Oliveira U."/>
            <person name="Santos F.R."/>
            <person name="Vidigal T.H.D.A."/>
            <person name="Brescovit A.D."/>
            <person name="Santos A.J."/>
        </authorList>
    </citation>
    <scope>NUCLEOTIDE SEQUENCE</scope>
    <source>
        <tissue evidence="1">Shoot tissue taken approximately 20 cm above the soil surface</tissue>
    </source>
</reference>